<dbReference type="Proteomes" id="UP000266861">
    <property type="component" value="Unassembled WGS sequence"/>
</dbReference>
<comment type="caution">
    <text evidence="1">The sequence shown here is derived from an EMBL/GenBank/DDBJ whole genome shotgun (WGS) entry which is preliminary data.</text>
</comment>
<keyword evidence="2" id="KW-1185">Reference proteome</keyword>
<name>A0A397G9U8_9GLOM</name>
<gene>
    <name evidence="1" type="ORF">Glove_661g58</name>
</gene>
<sequence>MSSHTSSPSPSSPSSPESIYSDEEIITRTMGDVIKDYDTEQLIDYLGRNNLKLIEADFKILRDERVAGSDFLELTKDDFHDYGFKRGPASRLAKFVEKLNETKLQAFSSYNTLDKLKEVLRKYKVNGNNITNIKQFNPVYEEIADDNKDLKRCMKEIILRLSNLETIQDSTNEATRCVFITSILNASIAITRNLTNNEKIYIAYQDDVSGEDSSGRVDYSIKGYEDLICIAEGKPRNVEIGYLQNIKQLESASHMNKRKRSADQAFQNDDDYLYGIVSTATEWHFIKLTTEGLYCTSKSEYRINLSKTALKEDLESIRKGVKTVIGLIVGLLRDRITMCDDHEIKKQCIQEFNKL</sequence>
<protein>
    <recommendedName>
        <fullName evidence="3">SAM domain-containing protein</fullName>
    </recommendedName>
</protein>
<proteinExistence type="predicted"/>
<evidence type="ECO:0000313" key="2">
    <source>
        <dbReference type="Proteomes" id="UP000266861"/>
    </source>
</evidence>
<dbReference type="EMBL" id="PQFF01000541">
    <property type="protein sequence ID" value="RHZ45693.1"/>
    <property type="molecule type" value="Genomic_DNA"/>
</dbReference>
<accession>A0A397G9U8</accession>
<evidence type="ECO:0008006" key="3">
    <source>
        <dbReference type="Google" id="ProtNLM"/>
    </source>
</evidence>
<dbReference type="Gene3D" id="1.10.150.50">
    <property type="entry name" value="Transcription Factor, Ets-1"/>
    <property type="match status" value="1"/>
</dbReference>
<evidence type="ECO:0000313" key="1">
    <source>
        <dbReference type="EMBL" id="RHZ45693.1"/>
    </source>
</evidence>
<dbReference type="AlphaFoldDB" id="A0A397G9U8"/>
<organism evidence="1 2">
    <name type="scientific">Diversispora epigaea</name>
    <dbReference type="NCBI Taxonomy" id="1348612"/>
    <lineage>
        <taxon>Eukaryota</taxon>
        <taxon>Fungi</taxon>
        <taxon>Fungi incertae sedis</taxon>
        <taxon>Mucoromycota</taxon>
        <taxon>Glomeromycotina</taxon>
        <taxon>Glomeromycetes</taxon>
        <taxon>Diversisporales</taxon>
        <taxon>Diversisporaceae</taxon>
        <taxon>Diversispora</taxon>
    </lineage>
</organism>
<reference evidence="1 2" key="1">
    <citation type="submission" date="2018-08" db="EMBL/GenBank/DDBJ databases">
        <title>Genome and evolution of the arbuscular mycorrhizal fungus Diversispora epigaea (formerly Glomus versiforme) and its bacterial endosymbionts.</title>
        <authorList>
            <person name="Sun X."/>
            <person name="Fei Z."/>
            <person name="Harrison M."/>
        </authorList>
    </citation>
    <scope>NUCLEOTIDE SEQUENCE [LARGE SCALE GENOMIC DNA]</scope>
    <source>
        <strain evidence="1 2">IT104</strain>
    </source>
</reference>
<dbReference type="OrthoDB" id="2404197at2759"/>
<dbReference type="InterPro" id="IPR013761">
    <property type="entry name" value="SAM/pointed_sf"/>
</dbReference>